<comment type="caution">
    <text evidence="1">The sequence shown here is derived from an EMBL/GenBank/DDBJ whole genome shotgun (WGS) entry which is preliminary data.</text>
</comment>
<organism evidence="1 3">
    <name type="scientific">Fusobacterium nucleatum subsp. polymorphum</name>
    <name type="common">Fusobacterium polymorphum</name>
    <dbReference type="NCBI Taxonomy" id="76857"/>
    <lineage>
        <taxon>Bacteria</taxon>
        <taxon>Fusobacteriati</taxon>
        <taxon>Fusobacteriota</taxon>
        <taxon>Fusobacteriia</taxon>
        <taxon>Fusobacteriales</taxon>
        <taxon>Fusobacteriaceae</taxon>
        <taxon>Fusobacterium</taxon>
    </lineage>
</organism>
<evidence type="ECO:0000313" key="1">
    <source>
        <dbReference type="EMBL" id="PGH19739.1"/>
    </source>
</evidence>
<name>A0A2B7YF87_FUSNP</name>
<evidence type="ECO:0008006" key="4">
    <source>
        <dbReference type="Google" id="ProtNLM"/>
    </source>
</evidence>
<accession>A0A2B7YF87</accession>
<dbReference type="Proteomes" id="UP000222862">
    <property type="component" value="Unassembled WGS sequence"/>
</dbReference>
<dbReference type="EMBL" id="NJGI01000001">
    <property type="protein sequence ID" value="PGH22777.1"/>
    <property type="molecule type" value="Genomic_DNA"/>
</dbReference>
<sequence length="72" mass="8753">MQTIKLTREEAENLAKYIEENKKVKLEHEQGEFELYLLRLEKILEKYKTSKNQDGIDVDVTEFRAFAIYQRW</sequence>
<reference evidence="1 3" key="1">
    <citation type="submission" date="2017-06" db="EMBL/GenBank/DDBJ databases">
        <title>Genome sequencing of Fusobacterium nucleatum subsp. polymorphum KCOM 1232 (=ChDC F37).</title>
        <authorList>
            <person name="Kook J.-K."/>
            <person name="Park S.-N."/>
            <person name="Lim Y.K."/>
            <person name="Roh H."/>
        </authorList>
    </citation>
    <scope>NUCLEOTIDE SEQUENCE [LARGE SCALE GENOMIC DNA]</scope>
    <source>
        <strain evidence="1">KCOM 1232</strain>
        <strain evidence="3">KCOM 1232 ( ChDC F37)</strain>
    </source>
</reference>
<dbReference type="EMBL" id="NJGI01000008">
    <property type="protein sequence ID" value="PGH19739.1"/>
    <property type="molecule type" value="Genomic_DNA"/>
</dbReference>
<protein>
    <recommendedName>
        <fullName evidence="4">Peptidylprolyl isomerase</fullName>
    </recommendedName>
</protein>
<gene>
    <name evidence="2" type="ORF">RN96_06690</name>
    <name evidence="1" type="ORF">RN96_13370</name>
</gene>
<dbReference type="AlphaFoldDB" id="A0A2B7YF87"/>
<proteinExistence type="predicted"/>
<dbReference type="RefSeq" id="WP_098702802.1">
    <property type="nucleotide sequence ID" value="NZ_NJGI01000001.1"/>
</dbReference>
<evidence type="ECO:0000313" key="3">
    <source>
        <dbReference type="Proteomes" id="UP000222862"/>
    </source>
</evidence>
<evidence type="ECO:0000313" key="2">
    <source>
        <dbReference type="EMBL" id="PGH22777.1"/>
    </source>
</evidence>